<evidence type="ECO:0000259" key="2">
    <source>
        <dbReference type="Pfam" id="PF25074"/>
    </source>
</evidence>
<evidence type="ECO:0000313" key="4">
    <source>
        <dbReference type="Proteomes" id="UP001163823"/>
    </source>
</evidence>
<dbReference type="InterPro" id="IPR056700">
    <property type="entry name" value="DUF7798"/>
</dbReference>
<evidence type="ECO:0000313" key="3">
    <source>
        <dbReference type="EMBL" id="KAJ7967406.1"/>
    </source>
</evidence>
<gene>
    <name evidence="3" type="ORF">O6P43_011670</name>
</gene>
<dbReference type="PANTHER" id="PTHR36011:SF1">
    <property type="entry name" value="BAT2 DOMAIN PROTEIN"/>
    <property type="match status" value="1"/>
</dbReference>
<feature type="region of interest" description="Disordered" evidence="1">
    <location>
        <begin position="1"/>
        <end position="24"/>
    </location>
</feature>
<evidence type="ECO:0000256" key="1">
    <source>
        <dbReference type="SAM" id="MobiDB-lite"/>
    </source>
</evidence>
<keyword evidence="4" id="KW-1185">Reference proteome</keyword>
<dbReference type="PANTHER" id="PTHR36011">
    <property type="entry name" value="BAT2 DOMAIN PROTEIN"/>
    <property type="match status" value="1"/>
</dbReference>
<accession>A0AAD7PT90</accession>
<comment type="caution">
    <text evidence="3">The sequence shown here is derived from an EMBL/GenBank/DDBJ whole genome shotgun (WGS) entry which is preliminary data.</text>
</comment>
<dbReference type="KEGG" id="qsa:O6P43_011670"/>
<protein>
    <submittedName>
        <fullName evidence="3">BAT2 domain protein</fullName>
    </submittedName>
</protein>
<dbReference type="Proteomes" id="UP001163823">
    <property type="component" value="Chromosome 5"/>
</dbReference>
<organism evidence="3 4">
    <name type="scientific">Quillaja saponaria</name>
    <name type="common">Soap bark tree</name>
    <dbReference type="NCBI Taxonomy" id="32244"/>
    <lineage>
        <taxon>Eukaryota</taxon>
        <taxon>Viridiplantae</taxon>
        <taxon>Streptophyta</taxon>
        <taxon>Embryophyta</taxon>
        <taxon>Tracheophyta</taxon>
        <taxon>Spermatophyta</taxon>
        <taxon>Magnoliopsida</taxon>
        <taxon>eudicotyledons</taxon>
        <taxon>Gunneridae</taxon>
        <taxon>Pentapetalae</taxon>
        <taxon>rosids</taxon>
        <taxon>fabids</taxon>
        <taxon>Fabales</taxon>
        <taxon>Quillajaceae</taxon>
        <taxon>Quillaja</taxon>
    </lineage>
</organism>
<reference evidence="3" key="1">
    <citation type="journal article" date="2023" name="Science">
        <title>Elucidation of the pathway for biosynthesis of saponin adjuvants from the soapbark tree.</title>
        <authorList>
            <person name="Reed J."/>
            <person name="Orme A."/>
            <person name="El-Demerdash A."/>
            <person name="Owen C."/>
            <person name="Martin L.B.B."/>
            <person name="Misra R.C."/>
            <person name="Kikuchi S."/>
            <person name="Rejzek M."/>
            <person name="Martin A.C."/>
            <person name="Harkess A."/>
            <person name="Leebens-Mack J."/>
            <person name="Louveau T."/>
            <person name="Stephenson M.J."/>
            <person name="Osbourn A."/>
        </authorList>
    </citation>
    <scope>NUCLEOTIDE SEQUENCE</scope>
    <source>
        <strain evidence="3">S10</strain>
    </source>
</reference>
<name>A0AAD7PT90_QUISA</name>
<dbReference type="AlphaFoldDB" id="A0AAD7PT90"/>
<dbReference type="Pfam" id="PF25074">
    <property type="entry name" value="DUF7798"/>
    <property type="match status" value="1"/>
</dbReference>
<proteinExistence type="predicted"/>
<dbReference type="EMBL" id="JARAOO010000005">
    <property type="protein sequence ID" value="KAJ7967406.1"/>
    <property type="molecule type" value="Genomic_DNA"/>
</dbReference>
<sequence>MFGKSIISNAKEVQDGDADQDTVNIDWPEDSVEKGKIIRANTPSMTGYVEAVSNSFIAGTGIILFD</sequence>
<feature type="domain" description="DUF7798" evidence="2">
    <location>
        <begin position="1"/>
        <end position="61"/>
    </location>
</feature>